<evidence type="ECO:0000313" key="1">
    <source>
        <dbReference type="EMBL" id="ACL05411.1"/>
    </source>
</evidence>
<name>B8FLQ7_DESAL</name>
<organism evidence="1 2">
    <name type="scientific">Desulfatibacillum aliphaticivorans</name>
    <dbReference type="NCBI Taxonomy" id="218208"/>
    <lineage>
        <taxon>Bacteria</taxon>
        <taxon>Pseudomonadati</taxon>
        <taxon>Thermodesulfobacteriota</taxon>
        <taxon>Desulfobacteria</taxon>
        <taxon>Desulfobacterales</taxon>
        <taxon>Desulfatibacillaceae</taxon>
        <taxon>Desulfatibacillum</taxon>
    </lineage>
</organism>
<dbReference type="KEGG" id="dal:Dalk_3724"/>
<protein>
    <submittedName>
        <fullName evidence="1">Uncharacterized protein</fullName>
    </submittedName>
</protein>
<dbReference type="AlphaFoldDB" id="B8FLQ7"/>
<gene>
    <name evidence="1" type="ordered locus">Dalk_3724</name>
</gene>
<keyword evidence="2" id="KW-1185">Reference proteome</keyword>
<accession>B8FLQ7</accession>
<dbReference type="EMBL" id="CP001322">
    <property type="protein sequence ID" value="ACL05411.1"/>
    <property type="molecule type" value="Genomic_DNA"/>
</dbReference>
<sequence>MNFFVAALFFCAEDTEITELKSRGAVGQNEILNNEMLEAYLNFRTHFS</sequence>
<evidence type="ECO:0000313" key="2">
    <source>
        <dbReference type="Proteomes" id="UP000000739"/>
    </source>
</evidence>
<proteinExistence type="predicted"/>
<reference evidence="1 2" key="1">
    <citation type="journal article" date="2012" name="Environ. Microbiol.">
        <title>The genome sequence of Desulfatibacillum alkenivorans AK-01: a blueprint for anaerobic alkane oxidation.</title>
        <authorList>
            <person name="Callaghan A.V."/>
            <person name="Morris B.E."/>
            <person name="Pereira I.A."/>
            <person name="McInerney M.J."/>
            <person name="Austin R.N."/>
            <person name="Groves J.T."/>
            <person name="Kukor J.J."/>
            <person name="Suflita J.M."/>
            <person name="Young L.Y."/>
            <person name="Zylstra G.J."/>
            <person name="Wawrik B."/>
        </authorList>
    </citation>
    <scope>NUCLEOTIDE SEQUENCE [LARGE SCALE GENOMIC DNA]</scope>
    <source>
        <strain evidence="1 2">AK-01</strain>
    </source>
</reference>
<dbReference type="Proteomes" id="UP000000739">
    <property type="component" value="Chromosome"/>
</dbReference>
<dbReference type="HOGENOM" id="CLU_3151978_0_0_7"/>